<evidence type="ECO:0000256" key="2">
    <source>
        <dbReference type="ARBA" id="ARBA00010333"/>
    </source>
</evidence>
<name>S2W2G1_9ACTN</name>
<dbReference type="InterPro" id="IPR001638">
    <property type="entry name" value="Solute-binding_3/MltF_N"/>
</dbReference>
<dbReference type="PROSITE" id="PS01039">
    <property type="entry name" value="SBP_BACTERIAL_3"/>
    <property type="match status" value="1"/>
</dbReference>
<comment type="subcellular location">
    <subcellularLocation>
        <location evidence="1">Cell envelope</location>
    </subcellularLocation>
</comment>
<sequence>MDEPIYSFGSDLRTKGKNVSKKIISAGLLTLALTLSACGGAGSENGAAKSDKDRSYDVSAIQKDETIAAKLPEKIKNNGKLVIGAAIDYAPAEFRADDLQTGIGYDVDLGKALGKVLGVETELSAAEFASLLPGMGTKYDLGISSFTVSQERTDAYNMIAYIKVGSSYAVQKGNPKELNPDDVCGKHIGVQTGTSQEDQLREMTKECTAAGKPEINIASYGKQTDVTTNLAGGKIDAMFADSTVADYSVAMTNGQLEVIGGIRDSAPQGIVVDKSDEQLTEAVQEAMQKLIDDGTWNKILESWGVSTEAAVTTAELNPKVD</sequence>
<dbReference type="SUPFAM" id="SSF53850">
    <property type="entry name" value="Periplasmic binding protein-like II"/>
    <property type="match status" value="1"/>
</dbReference>
<evidence type="ECO:0000313" key="7">
    <source>
        <dbReference type="Proteomes" id="UP000014417"/>
    </source>
</evidence>
<feature type="domain" description="Solute-binding protein family 3/N-terminal" evidence="5">
    <location>
        <begin position="80"/>
        <end position="307"/>
    </location>
</feature>
<dbReference type="Gene3D" id="3.40.190.10">
    <property type="entry name" value="Periplasmic binding protein-like II"/>
    <property type="match status" value="2"/>
</dbReference>
<dbReference type="PANTHER" id="PTHR35936">
    <property type="entry name" value="MEMBRANE-BOUND LYTIC MUREIN TRANSGLYCOSYLASE F"/>
    <property type="match status" value="1"/>
</dbReference>
<dbReference type="Pfam" id="PF00497">
    <property type="entry name" value="SBP_bac_3"/>
    <property type="match status" value="1"/>
</dbReference>
<dbReference type="SMART" id="SM00062">
    <property type="entry name" value="PBPb"/>
    <property type="match status" value="1"/>
</dbReference>
<dbReference type="GO" id="GO:0030313">
    <property type="term" value="C:cell envelope"/>
    <property type="evidence" value="ECO:0007669"/>
    <property type="project" value="UniProtKB-SubCell"/>
</dbReference>
<dbReference type="HOGENOM" id="CLU_019602_18_1_11"/>
<evidence type="ECO:0000256" key="1">
    <source>
        <dbReference type="ARBA" id="ARBA00004196"/>
    </source>
</evidence>
<keyword evidence="7" id="KW-1185">Reference proteome</keyword>
<evidence type="ECO:0000259" key="5">
    <source>
        <dbReference type="SMART" id="SM00062"/>
    </source>
</evidence>
<protein>
    <recommendedName>
        <fullName evidence="5">Solute-binding protein family 3/N-terminal domain-containing protein</fullName>
    </recommendedName>
</protein>
<evidence type="ECO:0000313" key="6">
    <source>
        <dbReference type="EMBL" id="EPD33331.1"/>
    </source>
</evidence>
<keyword evidence="3" id="KW-0732">Signal</keyword>
<dbReference type="CDD" id="cd01004">
    <property type="entry name" value="PBP2_MidA_like"/>
    <property type="match status" value="1"/>
</dbReference>
<organism evidence="6 7">
    <name type="scientific">Propionimicrobium lymphophilum ACS-093-V-SCH5</name>
    <dbReference type="NCBI Taxonomy" id="883161"/>
    <lineage>
        <taxon>Bacteria</taxon>
        <taxon>Bacillati</taxon>
        <taxon>Actinomycetota</taxon>
        <taxon>Actinomycetes</taxon>
        <taxon>Propionibacteriales</taxon>
        <taxon>Propionibacteriaceae</taxon>
        <taxon>Propionimicrobium</taxon>
    </lineage>
</organism>
<accession>S2W2G1</accession>
<dbReference type="PATRIC" id="fig|883161.3.peg.866"/>
<dbReference type="InterPro" id="IPR018313">
    <property type="entry name" value="SBP_3_CS"/>
</dbReference>
<evidence type="ECO:0000256" key="3">
    <source>
        <dbReference type="ARBA" id="ARBA00022729"/>
    </source>
</evidence>
<comment type="similarity">
    <text evidence="2 4">Belongs to the bacterial solute-binding protein 3 family.</text>
</comment>
<reference evidence="6 7" key="1">
    <citation type="submission" date="2013-04" db="EMBL/GenBank/DDBJ databases">
        <title>The Genome Sequence of Propionimicrobium lymphophilum ACS-093-V-SCH5.</title>
        <authorList>
            <consortium name="The Broad Institute Genomics Platform"/>
            <person name="Earl A."/>
            <person name="Ward D."/>
            <person name="Feldgarden M."/>
            <person name="Gevers D."/>
            <person name="Saerens B."/>
            <person name="Vaneechoutte M."/>
            <person name="Walker B."/>
            <person name="Young S."/>
            <person name="Zeng Q."/>
            <person name="Gargeya S."/>
            <person name="Fitzgerald M."/>
            <person name="Haas B."/>
            <person name="Abouelleil A."/>
            <person name="Allen A.W."/>
            <person name="Alvarado L."/>
            <person name="Arachchi H.M."/>
            <person name="Berlin A.M."/>
            <person name="Chapman S.B."/>
            <person name="Gainer-Dewar J."/>
            <person name="Goldberg J."/>
            <person name="Griggs A."/>
            <person name="Gujja S."/>
            <person name="Hansen M."/>
            <person name="Howarth C."/>
            <person name="Imamovic A."/>
            <person name="Ireland A."/>
            <person name="Larimer J."/>
            <person name="McCowan C."/>
            <person name="Murphy C."/>
            <person name="Pearson M."/>
            <person name="Poon T.W."/>
            <person name="Priest M."/>
            <person name="Roberts A."/>
            <person name="Saif S."/>
            <person name="Shea T."/>
            <person name="Sisk P."/>
            <person name="Sykes S."/>
            <person name="Wortman J."/>
            <person name="Nusbaum C."/>
            <person name="Birren B."/>
        </authorList>
    </citation>
    <scope>NUCLEOTIDE SEQUENCE [LARGE SCALE GENOMIC DNA]</scope>
    <source>
        <strain evidence="6 7">ACS-093-V-SCH5</strain>
    </source>
</reference>
<evidence type="ECO:0000256" key="4">
    <source>
        <dbReference type="RuleBase" id="RU003744"/>
    </source>
</evidence>
<dbReference type="STRING" id="883161.HMPREF9306_00870"/>
<dbReference type="OrthoDB" id="9762169at2"/>
<proteinExistence type="inferred from homology"/>
<dbReference type="EMBL" id="AGZR01000005">
    <property type="protein sequence ID" value="EPD33331.1"/>
    <property type="molecule type" value="Genomic_DNA"/>
</dbReference>
<gene>
    <name evidence="6" type="ORF">HMPREF9306_00870</name>
</gene>
<dbReference type="AlphaFoldDB" id="S2W2G1"/>
<dbReference type="Proteomes" id="UP000014417">
    <property type="component" value="Unassembled WGS sequence"/>
</dbReference>
<comment type="caution">
    <text evidence="6">The sequence shown here is derived from an EMBL/GenBank/DDBJ whole genome shotgun (WGS) entry which is preliminary data.</text>
</comment>
<dbReference type="RefSeq" id="WP_016455706.1">
    <property type="nucleotide sequence ID" value="NZ_KE150269.1"/>
</dbReference>
<dbReference type="PANTHER" id="PTHR35936:SF17">
    <property type="entry name" value="ARGININE-BINDING EXTRACELLULAR PROTEIN ARTP"/>
    <property type="match status" value="1"/>
</dbReference>